<keyword evidence="3" id="KW-1185">Reference proteome</keyword>
<feature type="region of interest" description="Disordered" evidence="1">
    <location>
        <begin position="1"/>
        <end position="31"/>
    </location>
</feature>
<accession>A0AAN8LBU5</accession>
<dbReference type="EMBL" id="JAGTTL010000021">
    <property type="protein sequence ID" value="KAK6306134.1"/>
    <property type="molecule type" value="Genomic_DNA"/>
</dbReference>
<protein>
    <submittedName>
        <fullName evidence="2">Uncharacterized protein</fullName>
    </submittedName>
</protein>
<proteinExistence type="predicted"/>
<sequence length="130" mass="15362">MGERGDRQGEMKPRQGEMKLRQGEMKLRQGEMKLRQGEMKLRQGEMKLRQGEMKLRQGEMKPRQTPSEWDQYRISLIHPPPPPIHPSLFLLHFSLSLFLSSCLFPPNLEKLYIVHPSVHYSFIYLLAELF</sequence>
<dbReference type="AlphaFoldDB" id="A0AAN8LBU5"/>
<evidence type="ECO:0000313" key="3">
    <source>
        <dbReference type="Proteomes" id="UP001356427"/>
    </source>
</evidence>
<name>A0AAN8LBU5_9TELE</name>
<reference evidence="2 3" key="1">
    <citation type="submission" date="2021-04" db="EMBL/GenBank/DDBJ databases">
        <authorList>
            <person name="De Guttry C."/>
            <person name="Zahm M."/>
            <person name="Klopp C."/>
            <person name="Cabau C."/>
            <person name="Louis A."/>
            <person name="Berthelot C."/>
            <person name="Parey E."/>
            <person name="Roest Crollius H."/>
            <person name="Montfort J."/>
            <person name="Robinson-Rechavi M."/>
            <person name="Bucao C."/>
            <person name="Bouchez O."/>
            <person name="Gislard M."/>
            <person name="Lluch J."/>
            <person name="Milhes M."/>
            <person name="Lampietro C."/>
            <person name="Lopez Roques C."/>
            <person name="Donnadieu C."/>
            <person name="Braasch I."/>
            <person name="Desvignes T."/>
            <person name="Postlethwait J."/>
            <person name="Bobe J."/>
            <person name="Wedekind C."/>
            <person name="Guiguen Y."/>
        </authorList>
    </citation>
    <scope>NUCLEOTIDE SEQUENCE [LARGE SCALE GENOMIC DNA]</scope>
    <source>
        <strain evidence="2">Cs_M1</strain>
        <tissue evidence="2">Blood</tissue>
    </source>
</reference>
<evidence type="ECO:0000313" key="2">
    <source>
        <dbReference type="EMBL" id="KAK6306134.1"/>
    </source>
</evidence>
<organism evidence="2 3">
    <name type="scientific">Coregonus suidteri</name>
    <dbReference type="NCBI Taxonomy" id="861788"/>
    <lineage>
        <taxon>Eukaryota</taxon>
        <taxon>Metazoa</taxon>
        <taxon>Chordata</taxon>
        <taxon>Craniata</taxon>
        <taxon>Vertebrata</taxon>
        <taxon>Euteleostomi</taxon>
        <taxon>Actinopterygii</taxon>
        <taxon>Neopterygii</taxon>
        <taxon>Teleostei</taxon>
        <taxon>Protacanthopterygii</taxon>
        <taxon>Salmoniformes</taxon>
        <taxon>Salmonidae</taxon>
        <taxon>Coregoninae</taxon>
        <taxon>Coregonus</taxon>
    </lineage>
</organism>
<evidence type="ECO:0000256" key="1">
    <source>
        <dbReference type="SAM" id="MobiDB-lite"/>
    </source>
</evidence>
<dbReference type="Proteomes" id="UP001356427">
    <property type="component" value="Unassembled WGS sequence"/>
</dbReference>
<comment type="caution">
    <text evidence="2">The sequence shown here is derived from an EMBL/GenBank/DDBJ whole genome shotgun (WGS) entry which is preliminary data.</text>
</comment>
<gene>
    <name evidence="2" type="ORF">J4Q44_G00230590</name>
</gene>